<evidence type="ECO:0000256" key="8">
    <source>
        <dbReference type="ARBA" id="ARBA00022824"/>
    </source>
</evidence>
<dbReference type="GO" id="GO:0005789">
    <property type="term" value="C:endoplasmic reticulum membrane"/>
    <property type="evidence" value="ECO:0007669"/>
    <property type="project" value="UniProtKB-SubCell"/>
</dbReference>
<protein>
    <recommendedName>
        <fullName evidence="4 12">GDP-Man:Man(3)GlcNAc(2)-PP-Dol alpha-1,2-mannosyltransferase</fullName>
        <ecNumber evidence="3 12">2.4.1.131</ecNumber>
    </recommendedName>
</protein>
<dbReference type="Pfam" id="PF00534">
    <property type="entry name" value="Glycos_transf_1"/>
    <property type="match status" value="1"/>
</dbReference>
<evidence type="ECO:0000259" key="13">
    <source>
        <dbReference type="Pfam" id="PF00534"/>
    </source>
</evidence>
<evidence type="ECO:0000313" key="16">
    <source>
        <dbReference type="Proteomes" id="UP000623687"/>
    </source>
</evidence>
<comment type="pathway">
    <text evidence="2 12">Protein modification; protein glycosylation.</text>
</comment>
<evidence type="ECO:0000256" key="4">
    <source>
        <dbReference type="ARBA" id="ARBA00022018"/>
    </source>
</evidence>
<evidence type="ECO:0000256" key="11">
    <source>
        <dbReference type="ARBA" id="ARBA00045065"/>
    </source>
</evidence>
<comment type="function">
    <text evidence="12">GDP-Man:Man(3)GlcNAc(2)-PP-Dol alpha-1,2-mannosyltransferase that operates in the biosynthetic pathway of dolichol-linked oligosaccharides, the glycan precursors employed in protein asparagine (N)-glycosylation. The assembly of dolichol-linked oligosaccharides begins on the cytosolic side of the endoplasmic reticulum membrane and finishes in its lumen. The sequential addition of sugars to dolichol pyrophosphate produces dolichol-linked oligosaccharides containing fourteen sugars, including two GlcNAcs, nine mannoses and three glucoses. Once assembled, the oligosaccharide is transferred from the lipid to nascent proteins by oligosaccharyltransferases. Catalyzes, on the cytoplasmic face of the endoplasmic reticulum, the addition of the fourth and fifth mannose residues to the dolichol-linked oligosaccharide chain, to produce Man(5)GlcNAc(2)-PP-dolichol core oligosaccharide.</text>
</comment>
<keyword evidence="10" id="KW-0472">Membrane</keyword>
<dbReference type="PANTHER" id="PTHR45919">
    <property type="entry name" value="GDP-MAN:MAN(3)GLCNAC(2)-PP-DOL ALPHA-1,2-MANNOSYLTRANSFERASE"/>
    <property type="match status" value="1"/>
</dbReference>
<feature type="domain" description="ALG11 mannosyltransferase N-terminal" evidence="14">
    <location>
        <begin position="42"/>
        <end position="248"/>
    </location>
</feature>
<dbReference type="CDD" id="cd03806">
    <property type="entry name" value="GT4_ALG11-like"/>
    <property type="match status" value="1"/>
</dbReference>
<evidence type="ECO:0000256" key="9">
    <source>
        <dbReference type="ARBA" id="ARBA00022989"/>
    </source>
</evidence>
<dbReference type="EMBL" id="JACETU010000008">
    <property type="protein sequence ID" value="KAF7422774.1"/>
    <property type="molecule type" value="Genomic_DNA"/>
</dbReference>
<comment type="catalytic activity">
    <reaction evidence="11 12">
        <text>an alpha-D-Man-(1-&gt;3)-[alpha-D-Man-(1-&gt;6)]-beta-D-Man-(1-&gt;4)-beta-D-GlcNAc-(1-&gt;4)-alpha-D-GlcNAc-diphospho-di-trans,poly-cis-dolichol + 2 GDP-alpha-D-mannose = an alpha-D-Man-(1-&gt;2)-alpha-D-Man-(1-&gt;2)-alpha-D-Man-(1-&gt;3)-[alpha-D-Man-(1-&gt;6)]-beta-D-Man-(1-&gt;4)-beta-D-GlcNAc-(1-&gt;4)-alpha-D-GlcNAc-diphospho-di-trans,poly-cis-dolichol + 2 GDP + 2 H(+)</text>
        <dbReference type="Rhea" id="RHEA:29523"/>
        <dbReference type="Rhea" id="RHEA-COMP:19515"/>
        <dbReference type="Rhea" id="RHEA-COMP:19516"/>
        <dbReference type="ChEBI" id="CHEBI:15378"/>
        <dbReference type="ChEBI" id="CHEBI:57527"/>
        <dbReference type="ChEBI" id="CHEBI:58189"/>
        <dbReference type="ChEBI" id="CHEBI:132511"/>
        <dbReference type="ChEBI" id="CHEBI:132515"/>
        <dbReference type="EC" id="2.4.1.131"/>
    </reaction>
    <physiologicalReaction direction="left-to-right" evidence="11 12">
        <dbReference type="Rhea" id="RHEA:29524"/>
    </physiologicalReaction>
</comment>
<organism evidence="15 16">
    <name type="scientific">Pleurotus ostreatus</name>
    <name type="common">Oyster mushroom</name>
    <name type="synonym">White-rot fungus</name>
    <dbReference type="NCBI Taxonomy" id="5322"/>
    <lineage>
        <taxon>Eukaryota</taxon>
        <taxon>Fungi</taxon>
        <taxon>Dikarya</taxon>
        <taxon>Basidiomycota</taxon>
        <taxon>Agaricomycotina</taxon>
        <taxon>Agaricomycetes</taxon>
        <taxon>Agaricomycetidae</taxon>
        <taxon>Agaricales</taxon>
        <taxon>Pleurotineae</taxon>
        <taxon>Pleurotaceae</taxon>
        <taxon>Pleurotus</taxon>
    </lineage>
</organism>
<dbReference type="AlphaFoldDB" id="A0A8H7DP34"/>
<dbReference type="Pfam" id="PF15924">
    <property type="entry name" value="ALG11_N"/>
    <property type="match status" value="1"/>
</dbReference>
<keyword evidence="8 12" id="KW-0256">Endoplasmic reticulum</keyword>
<dbReference type="SUPFAM" id="SSF53756">
    <property type="entry name" value="UDP-Glycosyltransferase/glycogen phosphorylase"/>
    <property type="match status" value="1"/>
</dbReference>
<evidence type="ECO:0000256" key="2">
    <source>
        <dbReference type="ARBA" id="ARBA00004922"/>
    </source>
</evidence>
<dbReference type="GO" id="GO:0004377">
    <property type="term" value="F:GDP-Man:Man(3)GlcNAc(2)-PP-Dol alpha-1,2-mannosyltransferase activity"/>
    <property type="evidence" value="ECO:0007669"/>
    <property type="project" value="UniProtKB-UniRule"/>
</dbReference>
<evidence type="ECO:0000256" key="7">
    <source>
        <dbReference type="ARBA" id="ARBA00022692"/>
    </source>
</evidence>
<reference evidence="15" key="1">
    <citation type="submission" date="2019-07" db="EMBL/GenBank/DDBJ databases">
        <authorList>
            <person name="Palmer J.M."/>
        </authorList>
    </citation>
    <scope>NUCLEOTIDE SEQUENCE</scope>
    <source>
        <strain evidence="15">PC9</strain>
    </source>
</reference>
<dbReference type="UniPathway" id="UPA00378"/>
<dbReference type="PANTHER" id="PTHR45919:SF1">
    <property type="entry name" value="GDP-MAN:MAN(3)GLCNAC(2)-PP-DOL ALPHA-1,2-MANNOSYLTRANSFERASE"/>
    <property type="match status" value="1"/>
</dbReference>
<dbReference type="RefSeq" id="XP_036627806.1">
    <property type="nucleotide sequence ID" value="XM_036780423.1"/>
</dbReference>
<keyword evidence="16" id="KW-1185">Reference proteome</keyword>
<comment type="caution">
    <text evidence="15">The sequence shown here is derived from an EMBL/GenBank/DDBJ whole genome shotgun (WGS) entry which is preliminary data.</text>
</comment>
<name>A0A8H7DP34_PLEOS</name>
<gene>
    <name evidence="15" type="primary">ALG11</name>
    <name evidence="15" type="ORF">PC9H_010933</name>
</gene>
<dbReference type="OrthoDB" id="2276068at2759"/>
<comment type="subcellular location">
    <subcellularLocation>
        <location evidence="1">Endoplasmic reticulum membrane</location>
        <topology evidence="1">Single-pass membrane protein</topology>
    </subcellularLocation>
</comment>
<keyword evidence="5 12" id="KW-0328">Glycosyltransferase</keyword>
<dbReference type="InterPro" id="IPR001296">
    <property type="entry name" value="Glyco_trans_1"/>
</dbReference>
<accession>A0A8H7DP34</accession>
<sequence>MIIFALILVLTVLGALKICGIYLRARKSSQRAGLGSDVSLKRIIGFFHPYCNAGGGGERVLWTAIAAMQHSDPNLLFVVYSGDVDASKEEIIAKAKSRFAITLDPSSLHFVFLKSRVLVESTTWPYFTLLGQSLGSMYVALEAMASLLPDLYIDTMGYAFTFFVVSWLCGVPAGAYVHYPTISTDMLARVRSRKKWHTNQSRVAESSVLSGVKLLYYRLFMYYYAAALRQASFLMVNSSWTKAHVDSILKHSDITIDILHKLVLFPFKLILPAHQSPDNAAIVYPPCDTKELAQFPLEGREHTILSIAQFRPEKDHSMQLQAFAELLREHPQYGSSAKLVLIGGARNDEDEARVGALKEETTKLGLQANVVFVVNAPYPAMLEWLRKCSIGVNTMVDEHFGINVVEYMAAGAIPVAHASGGPLRDIVVPLEGERTGFHATSAAEYASAFDAVFALSEGDEIALRARARRWAVGRFSEDEFVRGWHESGWRRFLATPDA</sequence>
<evidence type="ECO:0000256" key="12">
    <source>
        <dbReference type="RuleBase" id="RU367051"/>
    </source>
</evidence>
<proteinExistence type="inferred from homology"/>
<dbReference type="VEuPathDB" id="FungiDB:PC9H_010933"/>
<dbReference type="GeneID" id="59380751"/>
<evidence type="ECO:0000256" key="6">
    <source>
        <dbReference type="ARBA" id="ARBA00022679"/>
    </source>
</evidence>
<dbReference type="EC" id="2.4.1.131" evidence="3 12"/>
<evidence type="ECO:0000313" key="15">
    <source>
        <dbReference type="EMBL" id="KAF7422774.1"/>
    </source>
</evidence>
<evidence type="ECO:0000256" key="1">
    <source>
        <dbReference type="ARBA" id="ARBA00004389"/>
    </source>
</evidence>
<dbReference type="Proteomes" id="UP000623687">
    <property type="component" value="Unassembled WGS sequence"/>
</dbReference>
<dbReference type="GO" id="GO:0006487">
    <property type="term" value="P:protein N-linked glycosylation"/>
    <property type="evidence" value="ECO:0007669"/>
    <property type="project" value="TreeGrafter"/>
</dbReference>
<comment type="similarity">
    <text evidence="12">Belongs to the glycosyltransferase group 1 family. Glycosyltransferase 4 subfamily.</text>
</comment>
<evidence type="ECO:0000256" key="5">
    <source>
        <dbReference type="ARBA" id="ARBA00022676"/>
    </source>
</evidence>
<dbReference type="InterPro" id="IPR038013">
    <property type="entry name" value="ALG11"/>
</dbReference>
<evidence type="ECO:0000256" key="10">
    <source>
        <dbReference type="ARBA" id="ARBA00023136"/>
    </source>
</evidence>
<keyword evidence="7" id="KW-0812">Transmembrane</keyword>
<dbReference type="Gene3D" id="3.40.50.2000">
    <property type="entry name" value="Glycogen Phosphorylase B"/>
    <property type="match status" value="1"/>
</dbReference>
<keyword evidence="6 12" id="KW-0808">Transferase</keyword>
<evidence type="ECO:0000256" key="3">
    <source>
        <dbReference type="ARBA" id="ARBA00012645"/>
    </source>
</evidence>
<keyword evidence="9" id="KW-1133">Transmembrane helix</keyword>
<evidence type="ECO:0000259" key="14">
    <source>
        <dbReference type="Pfam" id="PF15924"/>
    </source>
</evidence>
<dbReference type="InterPro" id="IPR031814">
    <property type="entry name" value="ALG11_N"/>
</dbReference>
<feature type="domain" description="Glycosyl transferase family 1" evidence="13">
    <location>
        <begin position="293"/>
        <end position="452"/>
    </location>
</feature>